<proteinExistence type="predicted"/>
<evidence type="ECO:0000313" key="2">
    <source>
        <dbReference type="Proteomes" id="UP000642920"/>
    </source>
</evidence>
<organism evidence="1 2">
    <name type="scientific">Marivirga atlantica</name>
    <dbReference type="NCBI Taxonomy" id="1548457"/>
    <lineage>
        <taxon>Bacteria</taxon>
        <taxon>Pseudomonadati</taxon>
        <taxon>Bacteroidota</taxon>
        <taxon>Cytophagia</taxon>
        <taxon>Cytophagales</taxon>
        <taxon>Marivirgaceae</taxon>
        <taxon>Marivirga</taxon>
    </lineage>
</organism>
<dbReference type="AlphaFoldDB" id="A0A937AP57"/>
<evidence type="ECO:0000313" key="1">
    <source>
        <dbReference type="EMBL" id="MBL0766272.1"/>
    </source>
</evidence>
<dbReference type="Proteomes" id="UP000642920">
    <property type="component" value="Unassembled WGS sequence"/>
</dbReference>
<accession>A0A937AP57</accession>
<reference evidence="1" key="1">
    <citation type="submission" date="2021-01" db="EMBL/GenBank/DDBJ databases">
        <title>Marivirga sp. nov., isolated from intertidal surface sediments.</title>
        <authorList>
            <person name="Zhang M."/>
        </authorList>
    </citation>
    <scope>NUCLEOTIDE SEQUENCE</scope>
    <source>
        <strain evidence="1">SM1354</strain>
    </source>
</reference>
<name>A0A937AP57_9BACT</name>
<gene>
    <name evidence="1" type="ORF">JKP34_13475</name>
</gene>
<sequence>MKGIKTWIFLIMSFCIYQKGNSQTVNWNALEDSKHIIAAGIGWDYSVSYSLGYAYQLKTKVPIVLTGNFSIPSGEKLLDDFKTKIGGQVVLLNKSNMKGSIALNGIYRRYENPLVRLQNFGSELRGTLGYYKPKWFVAGEVGFDKAIVTYFKHSETFKEIIFTDVKDGWYEPSTGGNFLYGIQTGYSFNKSDITLNIGMVTTQDFKTTPLIPYYLMLGYNFIIN</sequence>
<protein>
    <submittedName>
        <fullName evidence="1">Uncharacterized protein</fullName>
    </submittedName>
</protein>
<dbReference type="RefSeq" id="WP_201922447.1">
    <property type="nucleotide sequence ID" value="NZ_JAERQG010000003.1"/>
</dbReference>
<comment type="caution">
    <text evidence="1">The sequence shown here is derived from an EMBL/GenBank/DDBJ whole genome shotgun (WGS) entry which is preliminary data.</text>
</comment>
<dbReference type="EMBL" id="JAERQG010000003">
    <property type="protein sequence ID" value="MBL0766272.1"/>
    <property type="molecule type" value="Genomic_DNA"/>
</dbReference>
<keyword evidence="2" id="KW-1185">Reference proteome</keyword>